<dbReference type="Proteomes" id="UP001218188">
    <property type="component" value="Unassembled WGS sequence"/>
</dbReference>
<proteinExistence type="predicted"/>
<protein>
    <submittedName>
        <fullName evidence="1">Uncharacterized protein</fullName>
    </submittedName>
</protein>
<dbReference type="AlphaFoldDB" id="A0AAD6WYG2"/>
<evidence type="ECO:0000313" key="1">
    <source>
        <dbReference type="EMBL" id="KAJ7032078.1"/>
    </source>
</evidence>
<accession>A0AAD6WYG2</accession>
<dbReference type="InterPro" id="IPR011990">
    <property type="entry name" value="TPR-like_helical_dom_sf"/>
</dbReference>
<dbReference type="Gene3D" id="1.25.40.10">
    <property type="entry name" value="Tetratricopeptide repeat domain"/>
    <property type="match status" value="2"/>
</dbReference>
<gene>
    <name evidence="1" type="ORF">C8F04DRAFT_667760</name>
</gene>
<keyword evidence="2" id="KW-1185">Reference proteome</keyword>
<reference evidence="1" key="1">
    <citation type="submission" date="2023-03" db="EMBL/GenBank/DDBJ databases">
        <title>Massive genome expansion in bonnet fungi (Mycena s.s.) driven by repeated elements and novel gene families across ecological guilds.</title>
        <authorList>
            <consortium name="Lawrence Berkeley National Laboratory"/>
            <person name="Harder C.B."/>
            <person name="Miyauchi S."/>
            <person name="Viragh M."/>
            <person name="Kuo A."/>
            <person name="Thoen E."/>
            <person name="Andreopoulos B."/>
            <person name="Lu D."/>
            <person name="Skrede I."/>
            <person name="Drula E."/>
            <person name="Henrissat B."/>
            <person name="Morin E."/>
            <person name="Kohler A."/>
            <person name="Barry K."/>
            <person name="LaButti K."/>
            <person name="Morin E."/>
            <person name="Salamov A."/>
            <person name="Lipzen A."/>
            <person name="Mereny Z."/>
            <person name="Hegedus B."/>
            <person name="Baldrian P."/>
            <person name="Stursova M."/>
            <person name="Weitz H."/>
            <person name="Taylor A."/>
            <person name="Grigoriev I.V."/>
            <person name="Nagy L.G."/>
            <person name="Martin F."/>
            <person name="Kauserud H."/>
        </authorList>
    </citation>
    <scope>NUCLEOTIDE SEQUENCE</scope>
    <source>
        <strain evidence="1">CBHHK200</strain>
    </source>
</reference>
<comment type="caution">
    <text evidence="1">The sequence shown here is derived from an EMBL/GenBank/DDBJ whole genome shotgun (WGS) entry which is preliminary data.</text>
</comment>
<sequence>MFHRTLAWYYSDHIHDMPKAVKHCQTALFLARENRDYRGQCVTFARLSWIEWLRGNYTAGQAYAQEAQKLARISGDLCQEAHGLHLETLFWQVLGYYKHCISRSTRARTLLCQCGLSHGDLNSVLMNSQAEVHKSKSEYAEAHNIHNQILQKVLGVHNPYRLGFALMNIAEIEVFMEVSKDLIQEKIDASQAIGKAIKNAMLITACDTIQADLNLREGDMSSLLFCKCLQFAWGNFSEVVSYCLERLADNSRWEVSCHPFSWTTVFLVHSLKLKQKLEIHKALQFLGEVFLRENDDEVTATCLFTLALEGFSQMDVHRSRAECMIRLGDICEKNSDLLKARELWEMARPLFERSLQVKQIQDTDERLSGINKDVKEQHKMHLAQLAELSLPMGKIEEVNDSSEDEWKGENIGIVVVA</sequence>
<name>A0AAD6WYG2_9AGAR</name>
<dbReference type="SUPFAM" id="SSF48452">
    <property type="entry name" value="TPR-like"/>
    <property type="match status" value="1"/>
</dbReference>
<organism evidence="1 2">
    <name type="scientific">Mycena alexandri</name>
    <dbReference type="NCBI Taxonomy" id="1745969"/>
    <lineage>
        <taxon>Eukaryota</taxon>
        <taxon>Fungi</taxon>
        <taxon>Dikarya</taxon>
        <taxon>Basidiomycota</taxon>
        <taxon>Agaricomycotina</taxon>
        <taxon>Agaricomycetes</taxon>
        <taxon>Agaricomycetidae</taxon>
        <taxon>Agaricales</taxon>
        <taxon>Marasmiineae</taxon>
        <taxon>Mycenaceae</taxon>
        <taxon>Mycena</taxon>
    </lineage>
</organism>
<dbReference type="EMBL" id="JARJCM010000076">
    <property type="protein sequence ID" value="KAJ7032078.1"/>
    <property type="molecule type" value="Genomic_DNA"/>
</dbReference>
<evidence type="ECO:0000313" key="2">
    <source>
        <dbReference type="Proteomes" id="UP001218188"/>
    </source>
</evidence>